<gene>
    <name evidence="5" type="ORF">M430DRAFT_103245</name>
</gene>
<protein>
    <recommendedName>
        <fullName evidence="4">WSC domain-containing protein</fullName>
    </recommendedName>
</protein>
<dbReference type="Proteomes" id="UP000241818">
    <property type="component" value="Unassembled WGS sequence"/>
</dbReference>
<accession>A0A2T3B0B8</accession>
<dbReference type="STRING" id="857342.A0A2T3B0B8"/>
<keyword evidence="6" id="KW-1185">Reference proteome</keyword>
<feature type="region of interest" description="Disordered" evidence="2">
    <location>
        <begin position="252"/>
        <end position="335"/>
    </location>
</feature>
<dbReference type="PANTHER" id="PTHR45964">
    <property type="entry name" value="WSCD FAMILY MEMBER CG9164"/>
    <property type="match status" value="1"/>
</dbReference>
<dbReference type="PROSITE" id="PS51212">
    <property type="entry name" value="WSC"/>
    <property type="match status" value="2"/>
</dbReference>
<evidence type="ECO:0000256" key="3">
    <source>
        <dbReference type="SAM" id="SignalP"/>
    </source>
</evidence>
<dbReference type="EMBL" id="KZ679012">
    <property type="protein sequence ID" value="PSS16857.1"/>
    <property type="molecule type" value="Genomic_DNA"/>
</dbReference>
<feature type="signal peptide" evidence="3">
    <location>
        <begin position="1"/>
        <end position="22"/>
    </location>
</feature>
<proteinExistence type="predicted"/>
<dbReference type="PANTHER" id="PTHR45964:SF5">
    <property type="entry name" value="WSCD FAMILY MEMBER CG9164"/>
    <property type="match status" value="1"/>
</dbReference>
<evidence type="ECO:0000256" key="2">
    <source>
        <dbReference type="SAM" id="MobiDB-lite"/>
    </source>
</evidence>
<evidence type="ECO:0000313" key="5">
    <source>
        <dbReference type="EMBL" id="PSS16857.1"/>
    </source>
</evidence>
<feature type="compositionally biased region" description="Low complexity" evidence="2">
    <location>
        <begin position="253"/>
        <end position="335"/>
    </location>
</feature>
<dbReference type="AlphaFoldDB" id="A0A2T3B0B8"/>
<keyword evidence="1" id="KW-0677">Repeat</keyword>
<reference evidence="5 6" key="1">
    <citation type="journal article" date="2018" name="New Phytol.">
        <title>Comparative genomics and transcriptomics depict ericoid mycorrhizal fungi as versatile saprotrophs and plant mutualists.</title>
        <authorList>
            <person name="Martino E."/>
            <person name="Morin E."/>
            <person name="Grelet G.A."/>
            <person name="Kuo A."/>
            <person name="Kohler A."/>
            <person name="Daghino S."/>
            <person name="Barry K.W."/>
            <person name="Cichocki N."/>
            <person name="Clum A."/>
            <person name="Dockter R.B."/>
            <person name="Hainaut M."/>
            <person name="Kuo R.C."/>
            <person name="LaButti K."/>
            <person name="Lindahl B.D."/>
            <person name="Lindquist E.A."/>
            <person name="Lipzen A."/>
            <person name="Khouja H.R."/>
            <person name="Magnuson J."/>
            <person name="Murat C."/>
            <person name="Ohm R.A."/>
            <person name="Singer S.W."/>
            <person name="Spatafora J.W."/>
            <person name="Wang M."/>
            <person name="Veneault-Fourrey C."/>
            <person name="Henrissat B."/>
            <person name="Grigoriev I.V."/>
            <person name="Martin F.M."/>
            <person name="Perotto S."/>
        </authorList>
    </citation>
    <scope>NUCLEOTIDE SEQUENCE [LARGE SCALE GENOMIC DNA]</scope>
    <source>
        <strain evidence="5 6">ATCC 22711</strain>
    </source>
</reference>
<evidence type="ECO:0000256" key="1">
    <source>
        <dbReference type="ARBA" id="ARBA00022737"/>
    </source>
</evidence>
<dbReference type="Pfam" id="PF01822">
    <property type="entry name" value="WSC"/>
    <property type="match status" value="2"/>
</dbReference>
<feature type="chain" id="PRO_5015450855" description="WSC domain-containing protein" evidence="3">
    <location>
        <begin position="23"/>
        <end position="622"/>
    </location>
</feature>
<keyword evidence="3" id="KW-0732">Signal</keyword>
<dbReference type="InterPro" id="IPR051589">
    <property type="entry name" value="Sialate-O-sulfotransferase"/>
</dbReference>
<feature type="domain" description="WSC" evidence="4">
    <location>
        <begin position="43"/>
        <end position="135"/>
    </location>
</feature>
<evidence type="ECO:0000313" key="6">
    <source>
        <dbReference type="Proteomes" id="UP000241818"/>
    </source>
</evidence>
<dbReference type="SMART" id="SM00321">
    <property type="entry name" value="WSC"/>
    <property type="match status" value="2"/>
</dbReference>
<dbReference type="OrthoDB" id="2019572at2759"/>
<feature type="domain" description="WSC" evidence="4">
    <location>
        <begin position="147"/>
        <end position="242"/>
    </location>
</feature>
<sequence>MLTLKTFITASAASALFAGASASALVKRNEEPPRPACTSPFQPFTYAGCFSDPSSPRGLLYDSGLPTQNMTIETCVAFCKGNDYKYAGLEYYGECFCGASVNGVQLPESDCSFPCTGNSSEICGGNDILSVYQDPTFPSVDDSTISDYQLLGCYSEGTSGRSLAWRQDQLLTSNLTVEECLFACKDGGYDFAGVEFGQECYCGVVLGNGTLSISSSTCDTACTGNSTETCGGPSALDLYVAKDLGSNQPCGYSSSSSASSSWASSTSTTSSSSSTSSSVWTTSSPTASTSSSSIPSSTSTSSSTWTPSSSTTTSSSTSTSTPCTTSTSISPIVSTSTTSTTKTTASLCTSTTTVSPTPTCEYKCGNWCSSPLPPFGNKGDCLKAVSACSIQTASCFLHAGWPDSMKCFEFSSWCESVSSYCGKYCPGNSCSLGGCKSKYPPSGQPAPPAPTVSTSVYTCPPATTKPTKPATTTKPSTTTSCVPVPTSSNICTQPNNPSKGYSSSSPVGNIPLPCLTCNNIYSDYKSGNCFKLYNNADSSKCPSYPRSGSWGPGKGCKDACDSQYESCINTYAQSCKSNGKRGFPDTYESASQKCHNQWTDCYSANENVTGGGRCNSWNSGWA</sequence>
<evidence type="ECO:0000259" key="4">
    <source>
        <dbReference type="PROSITE" id="PS51212"/>
    </source>
</evidence>
<dbReference type="RefSeq" id="XP_024720365.1">
    <property type="nucleotide sequence ID" value="XM_024860853.1"/>
</dbReference>
<dbReference type="GeneID" id="36568934"/>
<dbReference type="InterPro" id="IPR002889">
    <property type="entry name" value="WSC_carb-bd"/>
</dbReference>
<name>A0A2T3B0B8_AMORE</name>
<dbReference type="InParanoid" id="A0A2T3B0B8"/>
<organism evidence="5 6">
    <name type="scientific">Amorphotheca resinae ATCC 22711</name>
    <dbReference type="NCBI Taxonomy" id="857342"/>
    <lineage>
        <taxon>Eukaryota</taxon>
        <taxon>Fungi</taxon>
        <taxon>Dikarya</taxon>
        <taxon>Ascomycota</taxon>
        <taxon>Pezizomycotina</taxon>
        <taxon>Leotiomycetes</taxon>
        <taxon>Helotiales</taxon>
        <taxon>Amorphothecaceae</taxon>
        <taxon>Amorphotheca</taxon>
    </lineage>
</organism>